<organism evidence="2 3">
    <name type="scientific">Methylobacterium isbiliense</name>
    <dbReference type="NCBI Taxonomy" id="315478"/>
    <lineage>
        <taxon>Bacteria</taxon>
        <taxon>Pseudomonadati</taxon>
        <taxon>Pseudomonadota</taxon>
        <taxon>Alphaproteobacteria</taxon>
        <taxon>Hyphomicrobiales</taxon>
        <taxon>Methylobacteriaceae</taxon>
        <taxon>Methylobacterium</taxon>
    </lineage>
</organism>
<proteinExistence type="predicted"/>
<dbReference type="Pfam" id="PF03372">
    <property type="entry name" value="Exo_endo_phos"/>
    <property type="match status" value="1"/>
</dbReference>
<dbReference type="InterPro" id="IPR005135">
    <property type="entry name" value="Endo/exonuclease/phosphatase"/>
</dbReference>
<name>A0ABQ4S8H3_9HYPH</name>
<dbReference type="RefSeq" id="WP_238233108.1">
    <property type="nucleotide sequence ID" value="NZ_BPQQ01000001.1"/>
</dbReference>
<evidence type="ECO:0000313" key="3">
    <source>
        <dbReference type="Proteomes" id="UP001055153"/>
    </source>
</evidence>
<keyword evidence="3" id="KW-1185">Reference proteome</keyword>
<reference evidence="2" key="1">
    <citation type="journal article" date="2021" name="Front. Microbiol.">
        <title>Comprehensive Comparative Genomics and Phenotyping of Methylobacterium Species.</title>
        <authorList>
            <person name="Alessa O."/>
            <person name="Ogura Y."/>
            <person name="Fujitani Y."/>
            <person name="Takami H."/>
            <person name="Hayashi T."/>
            <person name="Sahin N."/>
            <person name="Tani A."/>
        </authorList>
    </citation>
    <scope>NUCLEOTIDE SEQUENCE</scope>
    <source>
        <strain evidence="2">DSM 17168</strain>
    </source>
</reference>
<evidence type="ECO:0000313" key="2">
    <source>
        <dbReference type="EMBL" id="GJD98159.1"/>
    </source>
</evidence>
<sequence>MLNHSHVLPAGGAPIQIPAHRAPRKIISWNLLRRTGATVEALAALVEQEQPDLLLMQEATAEIIGLQDRVGGHYAWAPLPRRIHGLAMWSPTPFVRAPLVIPLPSGALIDRVCQVLDCGSFGVANVHLSHGQMLNRRQLRRIEQHLPARAAVLGDYNLVGPALLPGFRDVGPRVPTHAMVDLVPLRLDRCLVRGLVCRSRAVLPRGASDHRPIVVHLEPAALPPRRERAERLLRDRVDLRGMAAAIARRHRAGARAARAPADPRG</sequence>
<accession>A0ABQ4S8H3</accession>
<protein>
    <recommendedName>
        <fullName evidence="1">Endonuclease/exonuclease/phosphatase domain-containing protein</fullName>
    </recommendedName>
</protein>
<reference evidence="2" key="2">
    <citation type="submission" date="2021-08" db="EMBL/GenBank/DDBJ databases">
        <authorList>
            <person name="Tani A."/>
            <person name="Ola A."/>
            <person name="Ogura Y."/>
            <person name="Katsura K."/>
            <person name="Hayashi T."/>
        </authorList>
    </citation>
    <scope>NUCLEOTIDE SEQUENCE</scope>
    <source>
        <strain evidence="2">DSM 17168</strain>
    </source>
</reference>
<comment type="caution">
    <text evidence="2">The sequence shown here is derived from an EMBL/GenBank/DDBJ whole genome shotgun (WGS) entry which is preliminary data.</text>
</comment>
<gene>
    <name evidence="2" type="ORF">GMJLKIPL_0066</name>
</gene>
<feature type="domain" description="Endonuclease/exonuclease/phosphatase" evidence="1">
    <location>
        <begin position="27"/>
        <end position="210"/>
    </location>
</feature>
<dbReference type="SUPFAM" id="SSF56219">
    <property type="entry name" value="DNase I-like"/>
    <property type="match status" value="1"/>
</dbReference>
<dbReference type="InterPro" id="IPR036691">
    <property type="entry name" value="Endo/exonu/phosph_ase_sf"/>
</dbReference>
<dbReference type="EMBL" id="BPQQ01000001">
    <property type="protein sequence ID" value="GJD98159.1"/>
    <property type="molecule type" value="Genomic_DNA"/>
</dbReference>
<dbReference type="Proteomes" id="UP001055153">
    <property type="component" value="Unassembled WGS sequence"/>
</dbReference>
<dbReference type="Gene3D" id="3.60.10.10">
    <property type="entry name" value="Endonuclease/exonuclease/phosphatase"/>
    <property type="match status" value="1"/>
</dbReference>
<evidence type="ECO:0000259" key="1">
    <source>
        <dbReference type="Pfam" id="PF03372"/>
    </source>
</evidence>